<keyword evidence="7 8" id="KW-0472">Membrane</keyword>
<dbReference type="Gene3D" id="1.20.58.340">
    <property type="entry name" value="Magnesium transport protein CorA, transmembrane region"/>
    <property type="match status" value="2"/>
</dbReference>
<dbReference type="SUPFAM" id="SSF143865">
    <property type="entry name" value="CorA soluble domain-like"/>
    <property type="match status" value="1"/>
</dbReference>
<dbReference type="Proteomes" id="UP000638188">
    <property type="component" value="Unassembled WGS sequence"/>
</dbReference>
<name>A0ABQ1PS62_9GAMM</name>
<comment type="similarity">
    <text evidence="2 8">Belongs to the CorA metal ion transporter (MIT) (TC 1.A.35) family.</text>
</comment>
<dbReference type="InterPro" id="IPR045863">
    <property type="entry name" value="CorA_TM1_TM2"/>
</dbReference>
<comment type="function">
    <text evidence="8">Mediates influx of magnesium ions.</text>
</comment>
<evidence type="ECO:0000256" key="6">
    <source>
        <dbReference type="ARBA" id="ARBA00022989"/>
    </source>
</evidence>
<evidence type="ECO:0000256" key="1">
    <source>
        <dbReference type="ARBA" id="ARBA00004651"/>
    </source>
</evidence>
<evidence type="ECO:0000313" key="9">
    <source>
        <dbReference type="EMBL" id="GGD02119.1"/>
    </source>
</evidence>
<sequence length="354" mass="41062">MPRKLVVKRGKKLGAAPGTLVHIGDHAQFECTTSVVVYDQENLQIRENVTPQTCHELLALPGVKWLDMDGVHQAAAVKEMGELLGLHPLVLEDILNTDQRPKVEAYDGYLYIVLRMLRFDQTNHQIYSEQISLILGKDYVFSLQELPDDMFDGVRARLREGRRIRFMQADYLAYALLDAVVDHYFVLLEKLGDEIEALEDQLIIEPQPTTLRRIHHFKREMLMLRKAVWPLREVLNQLSRDDYPLISEETRLFMRDVQDHSVHVLDTIDTIRELLVSMLDLYMSSINNRMNEVMKVLTIIATVFMPLTFIAGVYGMNFEHMPELAWRWAYPAVWVVMTVVSAGLLLVFRRKGWL</sequence>
<dbReference type="SUPFAM" id="SSF144083">
    <property type="entry name" value="Magnesium transport protein CorA, transmembrane region"/>
    <property type="match status" value="1"/>
</dbReference>
<feature type="transmembrane region" description="Helical" evidence="8">
    <location>
        <begin position="296"/>
        <end position="316"/>
    </location>
</feature>
<keyword evidence="3 8" id="KW-0813">Transport</keyword>
<evidence type="ECO:0000313" key="10">
    <source>
        <dbReference type="Proteomes" id="UP000638188"/>
    </source>
</evidence>
<reference evidence="10" key="1">
    <citation type="journal article" date="2019" name="Int. J. Syst. Evol. Microbiol.">
        <title>The Global Catalogue of Microorganisms (GCM) 10K type strain sequencing project: providing services to taxonomists for standard genome sequencing and annotation.</title>
        <authorList>
            <consortium name="The Broad Institute Genomics Platform"/>
            <consortium name="The Broad Institute Genome Sequencing Center for Infectious Disease"/>
            <person name="Wu L."/>
            <person name="Ma J."/>
        </authorList>
    </citation>
    <scope>NUCLEOTIDE SEQUENCE [LARGE SCALE GENOMIC DNA]</scope>
    <source>
        <strain evidence="10">CGMCC 1.12482</strain>
    </source>
</reference>
<comment type="caution">
    <text evidence="9">The sequence shown here is derived from an EMBL/GenBank/DDBJ whole genome shotgun (WGS) entry which is preliminary data.</text>
</comment>
<proteinExistence type="inferred from homology"/>
<dbReference type="InterPro" id="IPR045861">
    <property type="entry name" value="CorA_cytoplasmic_dom"/>
</dbReference>
<keyword evidence="8" id="KW-0460">Magnesium</keyword>
<gene>
    <name evidence="9" type="primary">corA-1</name>
    <name evidence="8" type="synonym">corA</name>
    <name evidence="9" type="ORF">GCM10007418_21670</name>
</gene>
<comment type="subcellular location">
    <subcellularLocation>
        <location evidence="1">Cell membrane</location>
        <topology evidence="1">Multi-pass membrane protein</topology>
    </subcellularLocation>
    <subcellularLocation>
        <location evidence="8">Membrane</location>
        <topology evidence="8">Multi-pass membrane protein</topology>
    </subcellularLocation>
</comment>
<dbReference type="PANTHER" id="PTHR46494:SF1">
    <property type="entry name" value="CORA FAMILY METAL ION TRANSPORTER (EUROFUNG)"/>
    <property type="match status" value="1"/>
</dbReference>
<keyword evidence="6 8" id="KW-1133">Transmembrane helix</keyword>
<dbReference type="EMBL" id="BMFF01000004">
    <property type="protein sequence ID" value="GGD02119.1"/>
    <property type="molecule type" value="Genomic_DNA"/>
</dbReference>
<evidence type="ECO:0000256" key="8">
    <source>
        <dbReference type="RuleBase" id="RU362010"/>
    </source>
</evidence>
<dbReference type="InterPro" id="IPR004488">
    <property type="entry name" value="Mg/Co-transport_prot_CorA"/>
</dbReference>
<dbReference type="NCBIfam" id="TIGR00383">
    <property type="entry name" value="corA"/>
    <property type="match status" value="1"/>
</dbReference>
<keyword evidence="8" id="KW-0406">Ion transport</keyword>
<evidence type="ECO:0000256" key="5">
    <source>
        <dbReference type="ARBA" id="ARBA00022692"/>
    </source>
</evidence>
<dbReference type="RefSeq" id="WP_150277007.1">
    <property type="nucleotide sequence ID" value="NZ_BMFF01000004.1"/>
</dbReference>
<dbReference type="CDD" id="cd12828">
    <property type="entry name" value="TmCorA-like_1"/>
    <property type="match status" value="1"/>
</dbReference>
<keyword evidence="10" id="KW-1185">Reference proteome</keyword>
<evidence type="ECO:0000256" key="2">
    <source>
        <dbReference type="ARBA" id="ARBA00009765"/>
    </source>
</evidence>
<dbReference type="PANTHER" id="PTHR46494">
    <property type="entry name" value="CORA FAMILY METAL ION TRANSPORTER (EUROFUNG)"/>
    <property type="match status" value="1"/>
</dbReference>
<protein>
    <recommendedName>
        <fullName evidence="8">Magnesium transport protein CorA</fullName>
    </recommendedName>
</protein>
<feature type="transmembrane region" description="Helical" evidence="8">
    <location>
        <begin position="328"/>
        <end position="348"/>
    </location>
</feature>
<accession>A0ABQ1PS62</accession>
<evidence type="ECO:0000256" key="3">
    <source>
        <dbReference type="ARBA" id="ARBA00022448"/>
    </source>
</evidence>
<dbReference type="Gene3D" id="3.30.460.20">
    <property type="entry name" value="CorA soluble domain-like"/>
    <property type="match status" value="1"/>
</dbReference>
<organism evidence="9 10">
    <name type="scientific">Halopseudomonas salina</name>
    <dbReference type="NCBI Taxonomy" id="1323744"/>
    <lineage>
        <taxon>Bacteria</taxon>
        <taxon>Pseudomonadati</taxon>
        <taxon>Pseudomonadota</taxon>
        <taxon>Gammaproteobacteria</taxon>
        <taxon>Pseudomonadales</taxon>
        <taxon>Pseudomonadaceae</taxon>
        <taxon>Halopseudomonas</taxon>
    </lineage>
</organism>
<dbReference type="Pfam" id="PF01544">
    <property type="entry name" value="CorA"/>
    <property type="match status" value="1"/>
</dbReference>
<evidence type="ECO:0000256" key="4">
    <source>
        <dbReference type="ARBA" id="ARBA00022475"/>
    </source>
</evidence>
<keyword evidence="5 8" id="KW-0812">Transmembrane</keyword>
<evidence type="ECO:0000256" key="7">
    <source>
        <dbReference type="ARBA" id="ARBA00023136"/>
    </source>
</evidence>
<keyword evidence="4 8" id="KW-1003">Cell membrane</keyword>
<dbReference type="InterPro" id="IPR002523">
    <property type="entry name" value="MgTranspt_CorA/ZnTranspt_ZntB"/>
</dbReference>